<dbReference type="OrthoDB" id="10690813at2759"/>
<name>U6GY30_EIMAC</name>
<reference evidence="2" key="1">
    <citation type="submission" date="2013-10" db="EMBL/GenBank/DDBJ databases">
        <title>Genomic analysis of the causative agents of coccidiosis in chickens.</title>
        <authorList>
            <person name="Reid A.J."/>
            <person name="Blake D."/>
            <person name="Billington K."/>
            <person name="Browne H."/>
            <person name="Dunn M."/>
            <person name="Hung S."/>
            <person name="Kawahara F."/>
            <person name="Miranda-Saavedra D."/>
            <person name="Mourier T."/>
            <person name="Nagra H."/>
            <person name="Otto T.D."/>
            <person name="Rawlings N."/>
            <person name="Sanchez A."/>
            <person name="Sanders M."/>
            <person name="Subramaniam C."/>
            <person name="Tay Y."/>
            <person name="Dear P."/>
            <person name="Doerig C."/>
            <person name="Gruber A."/>
            <person name="Parkinson J."/>
            <person name="Shirley M."/>
            <person name="Wan K.L."/>
            <person name="Berriman M."/>
            <person name="Tomley F."/>
            <person name="Pain A."/>
        </authorList>
    </citation>
    <scope>NUCLEOTIDE SEQUENCE [LARGE SCALE GENOMIC DNA]</scope>
    <source>
        <strain evidence="2">Houghton</strain>
    </source>
</reference>
<dbReference type="RefSeq" id="XP_013246827.1">
    <property type="nucleotide sequence ID" value="XM_013391373.1"/>
</dbReference>
<gene>
    <name evidence="2" type="ORF">EAH_00048960</name>
</gene>
<reference evidence="2" key="2">
    <citation type="submission" date="2013-10" db="EMBL/GenBank/DDBJ databases">
        <authorList>
            <person name="Aslett M."/>
        </authorList>
    </citation>
    <scope>NUCLEOTIDE SEQUENCE [LARGE SCALE GENOMIC DNA]</scope>
    <source>
        <strain evidence="2">Houghton</strain>
    </source>
</reference>
<keyword evidence="3" id="KW-1185">Reference proteome</keyword>
<feature type="region of interest" description="Disordered" evidence="1">
    <location>
        <begin position="173"/>
        <end position="196"/>
    </location>
</feature>
<dbReference type="AlphaFoldDB" id="U6GY30"/>
<evidence type="ECO:0000256" key="1">
    <source>
        <dbReference type="SAM" id="MobiDB-lite"/>
    </source>
</evidence>
<dbReference type="GeneID" id="25272966"/>
<accession>U6GY30</accession>
<dbReference type="Proteomes" id="UP000018050">
    <property type="component" value="Unassembled WGS sequence"/>
</dbReference>
<evidence type="ECO:0000313" key="3">
    <source>
        <dbReference type="Proteomes" id="UP000018050"/>
    </source>
</evidence>
<sequence length="218" mass="23184">MGSAMAGFSWGMRRERQLHLEPPVLGCSFLGTSISPLSLDELQIQVYREQPWLKREGGPERLPPKLLLAAAARAAKTDARRAQEALRKADKAAATAAAAAAAAADAADAANAERQQSAGRTQEFQDPEAVAAAEAAAAAAEEAAKTAAAKKRIAERCYELATSKGMAASYYWEGEKEESEGEDTPQLTCRHKGSWGVHAPRHLQEAGSEGGELNDINK</sequence>
<protein>
    <submittedName>
        <fullName evidence="2">Uncharacterized protein</fullName>
    </submittedName>
</protein>
<feature type="region of interest" description="Disordered" evidence="1">
    <location>
        <begin position="110"/>
        <end position="129"/>
    </location>
</feature>
<dbReference type="EMBL" id="HG673598">
    <property type="protein sequence ID" value="CDI84138.1"/>
    <property type="molecule type" value="Genomic_DNA"/>
</dbReference>
<evidence type="ECO:0000313" key="2">
    <source>
        <dbReference type="EMBL" id="CDI84138.1"/>
    </source>
</evidence>
<dbReference type="VEuPathDB" id="ToxoDB:EAH_00048960"/>
<organism evidence="2 3">
    <name type="scientific">Eimeria acervulina</name>
    <name type="common">Coccidian parasite</name>
    <dbReference type="NCBI Taxonomy" id="5801"/>
    <lineage>
        <taxon>Eukaryota</taxon>
        <taxon>Sar</taxon>
        <taxon>Alveolata</taxon>
        <taxon>Apicomplexa</taxon>
        <taxon>Conoidasida</taxon>
        <taxon>Coccidia</taxon>
        <taxon>Eucoccidiorida</taxon>
        <taxon>Eimeriorina</taxon>
        <taxon>Eimeriidae</taxon>
        <taxon>Eimeria</taxon>
    </lineage>
</organism>
<proteinExistence type="predicted"/>
<feature type="compositionally biased region" description="Polar residues" evidence="1">
    <location>
        <begin position="113"/>
        <end position="124"/>
    </location>
</feature>